<dbReference type="InterPro" id="IPR004770">
    <property type="entry name" value="Na/H_antiport_NhaC"/>
</dbReference>
<feature type="domain" description="Na+/H+ antiporter NhaC-like C-terminal" evidence="10">
    <location>
        <begin position="162"/>
        <end position="469"/>
    </location>
</feature>
<dbReference type="EMBL" id="SHNN01000001">
    <property type="protein sequence ID" value="MCX2979813.1"/>
    <property type="molecule type" value="Genomic_DNA"/>
</dbReference>
<evidence type="ECO:0000256" key="7">
    <source>
        <dbReference type="ARBA" id="ARBA00023136"/>
    </source>
</evidence>
<feature type="transmembrane region" description="Helical" evidence="9">
    <location>
        <begin position="111"/>
        <end position="134"/>
    </location>
</feature>
<keyword evidence="5 9" id="KW-0812">Transmembrane</keyword>
<comment type="similarity">
    <text evidence="8">Belongs to the NhaC Na(+)/H(+) (TC 2.A.35) antiporter family.</text>
</comment>
<dbReference type="PANTHER" id="PTHR33451">
    <property type="entry name" value="MALATE-2H(+)/NA(+)-LACTATE ANTIPORTER"/>
    <property type="match status" value="1"/>
</dbReference>
<feature type="transmembrane region" description="Helical" evidence="9">
    <location>
        <begin position="141"/>
        <end position="165"/>
    </location>
</feature>
<evidence type="ECO:0000313" key="11">
    <source>
        <dbReference type="EMBL" id="MCX2979813.1"/>
    </source>
</evidence>
<dbReference type="InterPro" id="IPR052180">
    <property type="entry name" value="NhaC_Na-H+_Antiporter"/>
</dbReference>
<keyword evidence="4" id="KW-1003">Cell membrane</keyword>
<keyword evidence="7 9" id="KW-0472">Membrane</keyword>
<protein>
    <submittedName>
        <fullName evidence="11">Na+/H+ antiporter NhaC</fullName>
    </submittedName>
</protein>
<feature type="transmembrane region" description="Helical" evidence="9">
    <location>
        <begin position="39"/>
        <end position="57"/>
    </location>
</feature>
<feature type="transmembrane region" description="Helical" evidence="9">
    <location>
        <begin position="234"/>
        <end position="252"/>
    </location>
</feature>
<dbReference type="InterPro" id="IPR018461">
    <property type="entry name" value="Na/H_Antiport_NhaC-like_C"/>
</dbReference>
<keyword evidence="12" id="KW-1185">Reference proteome</keyword>
<evidence type="ECO:0000313" key="12">
    <source>
        <dbReference type="Proteomes" id="UP001143362"/>
    </source>
</evidence>
<dbReference type="Pfam" id="PF03553">
    <property type="entry name" value="Na_H_antiporter"/>
    <property type="match status" value="1"/>
</dbReference>
<dbReference type="PANTHER" id="PTHR33451:SF3">
    <property type="entry name" value="MALATE-2H(+)_NA(+)-LACTATE ANTIPORTER"/>
    <property type="match status" value="1"/>
</dbReference>
<feature type="transmembrane region" description="Helical" evidence="9">
    <location>
        <begin position="194"/>
        <end position="213"/>
    </location>
</feature>
<comment type="caution">
    <text evidence="11">The sequence shown here is derived from an EMBL/GenBank/DDBJ whole genome shotgun (WGS) entry which is preliminary data.</text>
</comment>
<evidence type="ECO:0000256" key="1">
    <source>
        <dbReference type="ARBA" id="ARBA00004651"/>
    </source>
</evidence>
<feature type="transmembrane region" description="Helical" evidence="9">
    <location>
        <begin position="69"/>
        <end position="91"/>
    </location>
</feature>
<dbReference type="NCBIfam" id="TIGR00931">
    <property type="entry name" value="antiport_nhaC"/>
    <property type="match status" value="1"/>
</dbReference>
<dbReference type="Proteomes" id="UP001143362">
    <property type="component" value="Unassembled WGS sequence"/>
</dbReference>
<feature type="transmembrane region" description="Helical" evidence="9">
    <location>
        <begin position="295"/>
        <end position="313"/>
    </location>
</feature>
<gene>
    <name evidence="11" type="primary">nhaC</name>
    <name evidence="11" type="ORF">EYC98_02925</name>
</gene>
<comment type="subcellular location">
    <subcellularLocation>
        <location evidence="1">Cell membrane</location>
        <topology evidence="1">Multi-pass membrane protein</topology>
    </subcellularLocation>
</comment>
<name>A0ABT3TBZ9_9GAMM</name>
<sequence length="484" mass="50637">MHKPLTLTTALAPLVLLVSLLALSVLLFGADSSYGANQVALLFSAAFTGLVGLHRGLSWRDIEQGIQDAISMCVAPLLILMAVGMLIGAWILAGTIPALIYYGVEILNPTYFYAASALICAIIATSIGSSWTVAGTMGIGLMAIAGSFGLSPAIAAGAIISGAYFGDKLSPLSDTTNLAAAVTGVDLFSHIRHMLWTTVPSFAIALIIFSLIGGEAATPPSEIAELRQNMTEQFNLGLHLLLPLLIMLGLAWRRVAALPAILISTLMGVSFALLFQPQAVMALAGDAHGLSTPLLKLKGVWISLFSGFTSSSSSPFLDQLLSKGGMASMLNTVSLIICAMAMGGTLQRVGILEYLVNAALKRAHSKGALIATTVATCTTTNLMTADQFIAISIPGTMYRAEFDRRGISRLDLSRTLEDSATLTSALVPWNTCGAYMAATLGVATLSYAPFAFFNYLCPLIAIIYGYAGIGQKLADTAGPQGSRA</sequence>
<evidence type="ECO:0000256" key="4">
    <source>
        <dbReference type="ARBA" id="ARBA00022475"/>
    </source>
</evidence>
<evidence type="ECO:0000259" key="10">
    <source>
        <dbReference type="Pfam" id="PF03553"/>
    </source>
</evidence>
<keyword evidence="3" id="KW-0050">Antiport</keyword>
<reference evidence="11" key="1">
    <citation type="submission" date="2019-02" db="EMBL/GenBank/DDBJ databases">
        <authorList>
            <person name="Li S.-H."/>
        </authorList>
    </citation>
    <scope>NUCLEOTIDE SEQUENCE</scope>
    <source>
        <strain evidence="11">IMCC14734</strain>
    </source>
</reference>
<evidence type="ECO:0000256" key="6">
    <source>
        <dbReference type="ARBA" id="ARBA00022989"/>
    </source>
</evidence>
<dbReference type="RefSeq" id="WP_279243807.1">
    <property type="nucleotide sequence ID" value="NZ_SHNN01000001.1"/>
</dbReference>
<proteinExistence type="inferred from homology"/>
<accession>A0ABT3TBZ9</accession>
<feature type="transmembrane region" description="Helical" evidence="9">
    <location>
        <begin position="333"/>
        <end position="356"/>
    </location>
</feature>
<evidence type="ECO:0000256" key="9">
    <source>
        <dbReference type="SAM" id="Phobius"/>
    </source>
</evidence>
<organism evidence="11 12">
    <name type="scientific">Candidatus Litorirhabdus singularis</name>
    <dbReference type="NCBI Taxonomy" id="2518993"/>
    <lineage>
        <taxon>Bacteria</taxon>
        <taxon>Pseudomonadati</taxon>
        <taxon>Pseudomonadota</taxon>
        <taxon>Gammaproteobacteria</taxon>
        <taxon>Cellvibrionales</taxon>
        <taxon>Halieaceae</taxon>
        <taxon>Candidatus Litorirhabdus</taxon>
    </lineage>
</organism>
<keyword evidence="2" id="KW-0813">Transport</keyword>
<evidence type="ECO:0000256" key="5">
    <source>
        <dbReference type="ARBA" id="ARBA00022692"/>
    </source>
</evidence>
<evidence type="ECO:0000256" key="8">
    <source>
        <dbReference type="ARBA" id="ARBA00038435"/>
    </source>
</evidence>
<evidence type="ECO:0000256" key="3">
    <source>
        <dbReference type="ARBA" id="ARBA00022449"/>
    </source>
</evidence>
<keyword evidence="6 9" id="KW-1133">Transmembrane helix</keyword>
<feature type="transmembrane region" description="Helical" evidence="9">
    <location>
        <begin position="258"/>
        <end position="275"/>
    </location>
</feature>
<evidence type="ECO:0000256" key="2">
    <source>
        <dbReference type="ARBA" id="ARBA00022448"/>
    </source>
</evidence>